<reference evidence="4 5" key="1">
    <citation type="submission" date="2015-09" db="EMBL/GenBank/DDBJ databases">
        <title>Draft genome sequence of Alicyclobacillus ferrooxydans DSM 22381.</title>
        <authorList>
            <person name="Hemp J."/>
        </authorList>
    </citation>
    <scope>NUCLEOTIDE SEQUENCE [LARGE SCALE GENOMIC DNA]</scope>
    <source>
        <strain evidence="4 5">TC-34</strain>
    </source>
</reference>
<evidence type="ECO:0000256" key="2">
    <source>
        <dbReference type="RuleBase" id="RU003750"/>
    </source>
</evidence>
<evidence type="ECO:0000256" key="3">
    <source>
        <dbReference type="SAM" id="Phobius"/>
    </source>
</evidence>
<dbReference type="InterPro" id="IPR043130">
    <property type="entry name" value="CDP-OH_PTrfase_TM_dom"/>
</dbReference>
<dbReference type="Proteomes" id="UP000050482">
    <property type="component" value="Unassembled WGS sequence"/>
</dbReference>
<keyword evidence="3" id="KW-1133">Transmembrane helix</keyword>
<keyword evidence="5" id="KW-1185">Reference proteome</keyword>
<evidence type="ECO:0000256" key="1">
    <source>
        <dbReference type="ARBA" id="ARBA00022679"/>
    </source>
</evidence>
<keyword evidence="3" id="KW-0472">Membrane</keyword>
<sequence length="258" mass="29923">MSTDVVKTQSEFQKINSCAKRPTDIWTNYLYYTFSLRLVYLIRKTRITPNILTLTALVLVLIGSGLFAVGVRSDVIWGLVLIQISYVFDCADGQLARYKKQYSPIGGWLDQTADRIKEFVVYFSLAYGYTRFHPRNTHIWMWAMVALFGLFLLEYFGQIDMFRGDQFKRVVPEHGSANMAPEGSDIPDTGDTFSRVRRLRSFIPFRSFIIGEQYFAMLVFIAFDAVYPFLVFVSIVSVVMAFYRPVIDYIKYRRRLAA</sequence>
<dbReference type="PROSITE" id="PS00379">
    <property type="entry name" value="CDP_ALCOHOL_P_TRANSF"/>
    <property type="match status" value="1"/>
</dbReference>
<feature type="transmembrane region" description="Helical" evidence="3">
    <location>
        <begin position="203"/>
        <end position="223"/>
    </location>
</feature>
<dbReference type="AlphaFoldDB" id="A0A0N8PP51"/>
<dbReference type="InterPro" id="IPR048254">
    <property type="entry name" value="CDP_ALCOHOL_P_TRANSF_CS"/>
</dbReference>
<dbReference type="InterPro" id="IPR000462">
    <property type="entry name" value="CDP-OH_P_trans"/>
</dbReference>
<proteinExistence type="inferred from homology"/>
<dbReference type="OrthoDB" id="269185at2"/>
<evidence type="ECO:0000313" key="4">
    <source>
        <dbReference type="EMBL" id="KPV43349.1"/>
    </source>
</evidence>
<feature type="transmembrane region" description="Helical" evidence="3">
    <location>
        <begin position="229"/>
        <end position="247"/>
    </location>
</feature>
<evidence type="ECO:0000313" key="5">
    <source>
        <dbReference type="Proteomes" id="UP000050482"/>
    </source>
</evidence>
<dbReference type="PATRIC" id="fig|471514.4.peg.2408"/>
<feature type="transmembrane region" description="Helical" evidence="3">
    <location>
        <begin position="51"/>
        <end position="71"/>
    </location>
</feature>
<comment type="caution">
    <text evidence="4">The sequence shown here is derived from an EMBL/GenBank/DDBJ whole genome shotgun (WGS) entry which is preliminary data.</text>
</comment>
<accession>A0A0N8PP51</accession>
<dbReference type="STRING" id="471514.AN477_12940"/>
<dbReference type="GO" id="GO:0008654">
    <property type="term" value="P:phospholipid biosynthetic process"/>
    <property type="evidence" value="ECO:0007669"/>
    <property type="project" value="InterPro"/>
</dbReference>
<dbReference type="Pfam" id="PF01066">
    <property type="entry name" value="CDP-OH_P_transf"/>
    <property type="match status" value="1"/>
</dbReference>
<protein>
    <submittedName>
        <fullName evidence="4">CDP-alcohol phosphatidyltransferase</fullName>
    </submittedName>
</protein>
<gene>
    <name evidence="4" type="ORF">AN477_12940</name>
</gene>
<organism evidence="4 5">
    <name type="scientific">Alicyclobacillus ferrooxydans</name>
    <dbReference type="NCBI Taxonomy" id="471514"/>
    <lineage>
        <taxon>Bacteria</taxon>
        <taxon>Bacillati</taxon>
        <taxon>Bacillota</taxon>
        <taxon>Bacilli</taxon>
        <taxon>Bacillales</taxon>
        <taxon>Alicyclobacillaceae</taxon>
        <taxon>Alicyclobacillus</taxon>
    </lineage>
</organism>
<feature type="transmembrane region" description="Helical" evidence="3">
    <location>
        <begin position="139"/>
        <end position="157"/>
    </location>
</feature>
<comment type="similarity">
    <text evidence="2">Belongs to the CDP-alcohol phosphatidyltransferase class-I family.</text>
</comment>
<dbReference type="GO" id="GO:0016780">
    <property type="term" value="F:phosphotransferase activity, for other substituted phosphate groups"/>
    <property type="evidence" value="ECO:0007669"/>
    <property type="project" value="InterPro"/>
</dbReference>
<keyword evidence="3" id="KW-0812">Transmembrane</keyword>
<keyword evidence="1 2" id="KW-0808">Transferase</keyword>
<dbReference type="Gene3D" id="1.20.120.1760">
    <property type="match status" value="1"/>
</dbReference>
<name>A0A0N8PP51_9BACL</name>
<dbReference type="GO" id="GO:0016020">
    <property type="term" value="C:membrane"/>
    <property type="evidence" value="ECO:0007669"/>
    <property type="project" value="InterPro"/>
</dbReference>
<dbReference type="EMBL" id="LJCO01000052">
    <property type="protein sequence ID" value="KPV43349.1"/>
    <property type="molecule type" value="Genomic_DNA"/>
</dbReference>